<evidence type="ECO:0000313" key="1">
    <source>
        <dbReference type="EMBL" id="MEY9472953.1"/>
    </source>
</evidence>
<proteinExistence type="predicted"/>
<evidence type="ECO:0000313" key="2">
    <source>
        <dbReference type="Proteomes" id="UP001565474"/>
    </source>
</evidence>
<name>A0ABV4GLX3_9BRAD</name>
<reference evidence="1 2" key="1">
    <citation type="submission" date="2024-07" db="EMBL/GenBank/DDBJ databases">
        <title>Genomic Encyclopedia of Type Strains, Phase V (KMG-V): Genome sequencing to study the core and pangenomes of soil and plant-associated prokaryotes.</title>
        <authorList>
            <person name="Whitman W."/>
        </authorList>
    </citation>
    <scope>NUCLEOTIDE SEQUENCE [LARGE SCALE GENOMIC DNA]</scope>
    <source>
        <strain evidence="1 2">USDA 222</strain>
    </source>
</reference>
<gene>
    <name evidence="1" type="ORF">ABH992_005352</name>
</gene>
<keyword evidence="1" id="KW-0378">Hydrolase</keyword>
<organism evidence="1 2">
    <name type="scientific">Bradyrhizobium yuanmingense</name>
    <dbReference type="NCBI Taxonomy" id="108015"/>
    <lineage>
        <taxon>Bacteria</taxon>
        <taxon>Pseudomonadati</taxon>
        <taxon>Pseudomonadota</taxon>
        <taxon>Alphaproteobacteria</taxon>
        <taxon>Hyphomicrobiales</taxon>
        <taxon>Nitrobacteraceae</taxon>
        <taxon>Bradyrhizobium</taxon>
    </lineage>
</organism>
<accession>A0ABV4GLX3</accession>
<comment type="caution">
    <text evidence="1">The sequence shown here is derived from an EMBL/GenBank/DDBJ whole genome shotgun (WGS) entry which is preliminary data.</text>
</comment>
<protein>
    <submittedName>
        <fullName evidence="1">Ulp1 family protease</fullName>
    </submittedName>
</protein>
<dbReference type="InterPro" id="IPR038765">
    <property type="entry name" value="Papain-like_cys_pep_sf"/>
</dbReference>
<dbReference type="GO" id="GO:0006508">
    <property type="term" value="P:proteolysis"/>
    <property type="evidence" value="ECO:0007669"/>
    <property type="project" value="UniProtKB-KW"/>
</dbReference>
<keyword evidence="2" id="KW-1185">Reference proteome</keyword>
<dbReference type="SUPFAM" id="SSF54001">
    <property type="entry name" value="Cysteine proteinases"/>
    <property type="match status" value="1"/>
</dbReference>
<dbReference type="EMBL" id="JBGBZN010000002">
    <property type="protein sequence ID" value="MEY9472953.1"/>
    <property type="molecule type" value="Genomic_DNA"/>
</dbReference>
<dbReference type="Gene3D" id="3.40.395.10">
    <property type="entry name" value="Adenoviral Proteinase, Chain A"/>
    <property type="match status" value="1"/>
</dbReference>
<sequence>MLLQGVGANLQNTAIPQQRNGYDCGAFELDGTRALVRQVAGRRQT</sequence>
<keyword evidence="1" id="KW-0645">Protease</keyword>
<dbReference type="Proteomes" id="UP001565474">
    <property type="component" value="Unassembled WGS sequence"/>
</dbReference>
<dbReference type="GO" id="GO:0008233">
    <property type="term" value="F:peptidase activity"/>
    <property type="evidence" value="ECO:0007669"/>
    <property type="project" value="UniProtKB-KW"/>
</dbReference>